<protein>
    <submittedName>
        <fullName evidence="6">ABC-2 type transport system ATP-binding protein</fullName>
    </submittedName>
</protein>
<evidence type="ECO:0000256" key="4">
    <source>
        <dbReference type="ARBA" id="ARBA00022840"/>
    </source>
</evidence>
<dbReference type="GO" id="GO:0005524">
    <property type="term" value="F:ATP binding"/>
    <property type="evidence" value="ECO:0007669"/>
    <property type="project" value="UniProtKB-KW"/>
</dbReference>
<evidence type="ECO:0000259" key="5">
    <source>
        <dbReference type="PROSITE" id="PS50893"/>
    </source>
</evidence>
<dbReference type="InterPro" id="IPR003439">
    <property type="entry name" value="ABC_transporter-like_ATP-bd"/>
</dbReference>
<keyword evidence="3" id="KW-0547">Nucleotide-binding</keyword>
<comment type="similarity">
    <text evidence="1">Belongs to the ABC transporter superfamily.</text>
</comment>
<dbReference type="SMART" id="SM00382">
    <property type="entry name" value="AAA"/>
    <property type="match status" value="1"/>
</dbReference>
<organism evidence="6 7">
    <name type="scientific">Pseudonocardia alni</name>
    <name type="common">Amycolata alni</name>
    <dbReference type="NCBI Taxonomy" id="33907"/>
    <lineage>
        <taxon>Bacteria</taxon>
        <taxon>Bacillati</taxon>
        <taxon>Actinomycetota</taxon>
        <taxon>Actinomycetes</taxon>
        <taxon>Pseudonocardiales</taxon>
        <taxon>Pseudonocardiaceae</taxon>
        <taxon>Pseudonocardia</taxon>
    </lineage>
</organism>
<dbReference type="Gene3D" id="3.40.50.300">
    <property type="entry name" value="P-loop containing nucleotide triphosphate hydrolases"/>
    <property type="match status" value="1"/>
</dbReference>
<sequence length="292" mass="30225">MTTATTDAVRTSGLGRRFGGTPALRDCSLTVEPGSVVALTGAPGAGKSTLLGLLAGLDLPTEGTAEVLGAPVPTGGPHPAVGHLAPSKPLPDDFNVAETLRLGAALNPGRWDDRRVADLTGQLPAERRTAALSSGQRAVLALALVLGPGPDLLLLDEPLAGLDPLTRRRVLAAVTAHVAGTGATAVLASHEVEDLQDSCDRLLFLDRGRVLIDADIDDLLAEHRILDGPAGDTGWPDDHTVVEQRVHGRGQTVLVRGRSRPEPPAGWRAHAPGLLEVVVGHLRAAAGREGSR</sequence>
<name>A0A852W708_PSEA5</name>
<dbReference type="Proteomes" id="UP000549695">
    <property type="component" value="Unassembled WGS sequence"/>
</dbReference>
<evidence type="ECO:0000313" key="6">
    <source>
        <dbReference type="EMBL" id="NYG02554.1"/>
    </source>
</evidence>
<evidence type="ECO:0000256" key="3">
    <source>
        <dbReference type="ARBA" id="ARBA00022741"/>
    </source>
</evidence>
<keyword evidence="7" id="KW-1185">Reference proteome</keyword>
<dbReference type="InterPro" id="IPR003593">
    <property type="entry name" value="AAA+_ATPase"/>
</dbReference>
<gene>
    <name evidence="6" type="ORF">HDA37_002839</name>
</gene>
<dbReference type="GO" id="GO:0016887">
    <property type="term" value="F:ATP hydrolysis activity"/>
    <property type="evidence" value="ECO:0007669"/>
    <property type="project" value="InterPro"/>
</dbReference>
<dbReference type="RefSeq" id="WP_179761346.1">
    <property type="nucleotide sequence ID" value="NZ_BAAAJZ010000003.1"/>
</dbReference>
<dbReference type="Pfam" id="PF00005">
    <property type="entry name" value="ABC_tran"/>
    <property type="match status" value="1"/>
</dbReference>
<evidence type="ECO:0000256" key="1">
    <source>
        <dbReference type="ARBA" id="ARBA00005417"/>
    </source>
</evidence>
<dbReference type="PROSITE" id="PS00211">
    <property type="entry name" value="ABC_TRANSPORTER_1"/>
    <property type="match status" value="1"/>
</dbReference>
<dbReference type="SUPFAM" id="SSF52540">
    <property type="entry name" value="P-loop containing nucleoside triphosphate hydrolases"/>
    <property type="match status" value="1"/>
</dbReference>
<dbReference type="InterPro" id="IPR027417">
    <property type="entry name" value="P-loop_NTPase"/>
</dbReference>
<keyword evidence="4 6" id="KW-0067">ATP-binding</keyword>
<dbReference type="InterPro" id="IPR017871">
    <property type="entry name" value="ABC_transporter-like_CS"/>
</dbReference>
<comment type="caution">
    <text evidence="6">The sequence shown here is derived from an EMBL/GenBank/DDBJ whole genome shotgun (WGS) entry which is preliminary data.</text>
</comment>
<accession>A0A852W708</accession>
<feature type="domain" description="ABC transporter" evidence="5">
    <location>
        <begin position="9"/>
        <end position="232"/>
    </location>
</feature>
<evidence type="ECO:0000256" key="2">
    <source>
        <dbReference type="ARBA" id="ARBA00022448"/>
    </source>
</evidence>
<keyword evidence="2" id="KW-0813">Transport</keyword>
<dbReference type="PROSITE" id="PS50893">
    <property type="entry name" value="ABC_TRANSPORTER_2"/>
    <property type="match status" value="1"/>
</dbReference>
<proteinExistence type="inferred from homology"/>
<dbReference type="AlphaFoldDB" id="A0A852W708"/>
<dbReference type="PANTHER" id="PTHR43335">
    <property type="entry name" value="ABC TRANSPORTER, ATP-BINDING PROTEIN"/>
    <property type="match status" value="1"/>
</dbReference>
<reference evidence="6 7" key="1">
    <citation type="submission" date="2020-07" db="EMBL/GenBank/DDBJ databases">
        <title>Sequencing the genomes of 1000 actinobacteria strains.</title>
        <authorList>
            <person name="Klenk H.-P."/>
        </authorList>
    </citation>
    <scope>NUCLEOTIDE SEQUENCE [LARGE SCALE GENOMIC DNA]</scope>
    <source>
        <strain evidence="6 7">DSM 44749</strain>
    </source>
</reference>
<dbReference type="EMBL" id="JACCCZ010000001">
    <property type="protein sequence ID" value="NYG02554.1"/>
    <property type="molecule type" value="Genomic_DNA"/>
</dbReference>
<evidence type="ECO:0000313" key="7">
    <source>
        <dbReference type="Proteomes" id="UP000549695"/>
    </source>
</evidence>
<dbReference type="GeneID" id="98052591"/>